<feature type="domain" description="Glycoside hydrolase family 2 immunoglobulin-like beta-sandwich" evidence="4">
    <location>
        <begin position="177"/>
        <end position="271"/>
    </location>
</feature>
<evidence type="ECO:0000259" key="5">
    <source>
        <dbReference type="Pfam" id="PF02836"/>
    </source>
</evidence>
<feature type="domain" description="DUF4982" evidence="7">
    <location>
        <begin position="602"/>
        <end position="675"/>
    </location>
</feature>
<comment type="caution">
    <text evidence="10">The sequence shown here is derived from an EMBL/GenBank/DDBJ whole genome shotgun (WGS) entry which is preliminary data.</text>
</comment>
<dbReference type="SUPFAM" id="SSF51445">
    <property type="entry name" value="(Trans)glycosidases"/>
    <property type="match status" value="1"/>
</dbReference>
<dbReference type="InterPro" id="IPR032311">
    <property type="entry name" value="DUF4982"/>
</dbReference>
<evidence type="ECO:0000259" key="6">
    <source>
        <dbReference type="Pfam" id="PF02837"/>
    </source>
</evidence>
<feature type="domain" description="Glycoside hydrolase family 2" evidence="8">
    <location>
        <begin position="701"/>
        <end position="781"/>
    </location>
</feature>
<dbReference type="EMBL" id="MEHA01000002">
    <property type="protein sequence ID" value="ODR55225.1"/>
    <property type="molecule type" value="Genomic_DNA"/>
</dbReference>
<dbReference type="Gene3D" id="2.60.40.10">
    <property type="entry name" value="Immunoglobulins"/>
    <property type="match status" value="3"/>
</dbReference>
<evidence type="ECO:0000259" key="7">
    <source>
        <dbReference type="Pfam" id="PF16355"/>
    </source>
</evidence>
<organism evidence="10 11">
    <name type="scientific">Eisenbergiella tayi</name>
    <dbReference type="NCBI Taxonomy" id="1432052"/>
    <lineage>
        <taxon>Bacteria</taxon>
        <taxon>Bacillati</taxon>
        <taxon>Bacillota</taxon>
        <taxon>Clostridia</taxon>
        <taxon>Lachnospirales</taxon>
        <taxon>Lachnospiraceae</taxon>
        <taxon>Eisenbergiella</taxon>
    </lineage>
</organism>
<comment type="similarity">
    <text evidence="1">Belongs to the glycosyl hydrolase 2 family.</text>
</comment>
<dbReference type="Proteomes" id="UP000094869">
    <property type="component" value="Unassembled WGS sequence"/>
</dbReference>
<accession>A0A1E3UNP0</accession>
<dbReference type="InterPro" id="IPR051913">
    <property type="entry name" value="GH2_Domain-Containing"/>
</dbReference>
<dbReference type="InterPro" id="IPR006101">
    <property type="entry name" value="Glyco_hydro_2"/>
</dbReference>
<evidence type="ECO:0000313" key="11">
    <source>
        <dbReference type="Proteomes" id="UP000094271"/>
    </source>
</evidence>
<dbReference type="GO" id="GO:0004553">
    <property type="term" value="F:hydrolase activity, hydrolyzing O-glycosyl compounds"/>
    <property type="evidence" value="ECO:0007669"/>
    <property type="project" value="InterPro"/>
</dbReference>
<dbReference type="SUPFAM" id="SSF49785">
    <property type="entry name" value="Galactose-binding domain-like"/>
    <property type="match status" value="1"/>
</dbReference>
<dbReference type="Gene3D" id="2.60.120.260">
    <property type="entry name" value="Galactose-binding domain-like"/>
    <property type="match status" value="1"/>
</dbReference>
<dbReference type="InterPro" id="IPR006104">
    <property type="entry name" value="Glyco_hydro_2_N"/>
</dbReference>
<feature type="domain" description="Glycosyl hydrolases family 2 sugar binding" evidence="6">
    <location>
        <begin position="61"/>
        <end position="155"/>
    </location>
</feature>
<dbReference type="InterPro" id="IPR008979">
    <property type="entry name" value="Galactose-bd-like_sf"/>
</dbReference>
<evidence type="ECO:0000313" key="12">
    <source>
        <dbReference type="Proteomes" id="UP000094869"/>
    </source>
</evidence>
<evidence type="ECO:0000259" key="4">
    <source>
        <dbReference type="Pfam" id="PF00703"/>
    </source>
</evidence>
<proteinExistence type="inferred from homology"/>
<sequence length="792" mass="89749">MRKTINFNKNWRFILEDRECFSRTDADESAFRTLNLPHDWSVDYAPEEKEKTGGGGGYGKSGIGWYRKHFTLENISEGEKLYLYFEGIYMDSTVYVNGKEAGGHGYGYTSFYVDVTELVREGENVAAVRVKNDLVPNSRWYSGSGIYRDVYLVRTNEIHFDHFGVRCATNGIYPKQDTALLQIRAQVVNDGSTAENVGVLHKIYDRDGKLVSTSGIALYLEPGESSDCMVRPTVESPHLWTDEEPYLYTLVSTVVSDGRELDSFACKTGIRTAVFDADQGFLLNGEAVKIKGMCVHHDCGLTGAVGYRESWERRLKELKDMGCNGIRCSHNPPAPVLLALCDELGFLVMDEAFDEWLLAKNKTDNYYSENLAYGSSMFFTNHAKEDLTAMLRRDYNHPSVVIWSIGNEIPEQSSVDGVKILKFLQDICHQEDSSRMVTSACDNIAAVEPIRTLREFENALDVVGYNYVGRWRERAETFYEEDRKEYPERRMIGTENPSAGGIRGDYSQEGWFGNYATASLHHEALWRYTASHDFVAGDYLWTGIDYLGETRWPRRGAPCGPLDTAGFRKDTFYYFRSIWNTKETTLHLAPQWNFEGQEGVYKQVICYTNCEEVKLYINGRYVGSRGYQCPRYGAVRAWNEGFHKRSTTNDLHLSWDVAYEPGVLRAEGYRNGELTAVDEVYTTGKMASLEAQIYNTEFAVDSLVQIELSARDNECRFVSDACPLVSCKIEGPAHLVGMDAGDLLDLSVYAKPERKMFHGLLLAAVMPEDKGEVRVTFTTEDGLMTTVNFYAE</sequence>
<dbReference type="InterPro" id="IPR040605">
    <property type="entry name" value="Glyco_hydro2_dom5"/>
</dbReference>
<gene>
    <name evidence="10" type="ORF">BEI59_04795</name>
    <name evidence="9" type="ORF">BEI63_23680</name>
</gene>
<dbReference type="Pfam" id="PF02837">
    <property type="entry name" value="Glyco_hydro_2_N"/>
    <property type="match status" value="1"/>
</dbReference>
<dbReference type="PRINTS" id="PR00132">
    <property type="entry name" value="GLHYDRLASE2"/>
</dbReference>
<keyword evidence="3" id="KW-0326">Glycosidase</keyword>
<evidence type="ECO:0000256" key="3">
    <source>
        <dbReference type="ARBA" id="ARBA00023295"/>
    </source>
</evidence>
<evidence type="ECO:0000256" key="2">
    <source>
        <dbReference type="ARBA" id="ARBA00022801"/>
    </source>
</evidence>
<dbReference type="EMBL" id="MEHD01000036">
    <property type="protein sequence ID" value="ODR50099.1"/>
    <property type="molecule type" value="Genomic_DNA"/>
</dbReference>
<keyword evidence="2" id="KW-0378">Hydrolase</keyword>
<dbReference type="Pfam" id="PF16355">
    <property type="entry name" value="DUF4982"/>
    <property type="match status" value="1"/>
</dbReference>
<dbReference type="SUPFAM" id="SSF49303">
    <property type="entry name" value="beta-Galactosidase/glucuronidase domain"/>
    <property type="match status" value="1"/>
</dbReference>
<keyword evidence="12" id="KW-1185">Reference proteome</keyword>
<dbReference type="InterPro" id="IPR036156">
    <property type="entry name" value="Beta-gal/glucu_dom_sf"/>
</dbReference>
<evidence type="ECO:0000313" key="9">
    <source>
        <dbReference type="EMBL" id="ODR50099.1"/>
    </source>
</evidence>
<protein>
    <submittedName>
        <fullName evidence="10">Beta-galactosidase</fullName>
    </submittedName>
</protein>
<name>A0A1E3UNP0_9FIRM</name>
<evidence type="ECO:0000256" key="1">
    <source>
        <dbReference type="ARBA" id="ARBA00007401"/>
    </source>
</evidence>
<dbReference type="Pfam" id="PF02836">
    <property type="entry name" value="Glyco_hydro_2_C"/>
    <property type="match status" value="1"/>
</dbReference>
<feature type="domain" description="Glycoside hydrolase family 2 catalytic" evidence="5">
    <location>
        <begin position="278"/>
        <end position="474"/>
    </location>
</feature>
<dbReference type="PANTHER" id="PTHR42732:SF1">
    <property type="entry name" value="BETA-MANNOSIDASE"/>
    <property type="match status" value="1"/>
</dbReference>
<dbReference type="GO" id="GO:0005975">
    <property type="term" value="P:carbohydrate metabolic process"/>
    <property type="evidence" value="ECO:0007669"/>
    <property type="project" value="InterPro"/>
</dbReference>
<dbReference type="InterPro" id="IPR006102">
    <property type="entry name" value="Ig-like_GH2"/>
</dbReference>
<dbReference type="Gene3D" id="3.20.20.80">
    <property type="entry name" value="Glycosidases"/>
    <property type="match status" value="1"/>
</dbReference>
<dbReference type="OrthoDB" id="9762066at2"/>
<dbReference type="InterPro" id="IPR017853">
    <property type="entry name" value="GH"/>
</dbReference>
<dbReference type="Pfam" id="PF18565">
    <property type="entry name" value="Glyco_hydro2_C5"/>
    <property type="match status" value="1"/>
</dbReference>
<reference evidence="9 12" key="1">
    <citation type="submission" date="2016-08" db="EMBL/GenBank/DDBJ databases">
        <title>Characterization of Isolates of Eisenbergiella tayi Derived from Blood Cultures, Using Whole Genome Sequencing.</title>
        <authorList>
            <person name="Bernier A.-M."/>
            <person name="Burdz T."/>
            <person name="Wiebe D."/>
            <person name="Bernard K."/>
        </authorList>
    </citation>
    <scope>NUCLEOTIDE SEQUENCE [LARGE SCALE GENOMIC DNA]</scope>
    <source>
        <strain evidence="9 12">NML120146</strain>
    </source>
</reference>
<dbReference type="InterPro" id="IPR013783">
    <property type="entry name" value="Ig-like_fold"/>
</dbReference>
<dbReference type="AlphaFoldDB" id="A0A1E3UNP0"/>
<dbReference type="RefSeq" id="WP_069410641.1">
    <property type="nucleotide sequence ID" value="NZ_DAWDRA010000012.1"/>
</dbReference>
<reference evidence="10 11" key="2">
    <citation type="submission" date="2016-08" db="EMBL/GenBank/DDBJ databases">
        <authorList>
            <person name="Seilhamer J.J."/>
        </authorList>
    </citation>
    <scope>NUCLEOTIDE SEQUENCE [LARGE SCALE GENOMIC DNA]</scope>
    <source>
        <strain evidence="10 11">NML150140-1</strain>
    </source>
</reference>
<dbReference type="Pfam" id="PF00703">
    <property type="entry name" value="Glyco_hydro_2"/>
    <property type="match status" value="1"/>
</dbReference>
<evidence type="ECO:0000313" key="10">
    <source>
        <dbReference type="EMBL" id="ODR55225.1"/>
    </source>
</evidence>
<dbReference type="PANTHER" id="PTHR42732">
    <property type="entry name" value="BETA-GALACTOSIDASE"/>
    <property type="match status" value="1"/>
</dbReference>
<dbReference type="InterPro" id="IPR006103">
    <property type="entry name" value="Glyco_hydro_2_cat"/>
</dbReference>
<dbReference type="Proteomes" id="UP000094271">
    <property type="component" value="Unassembled WGS sequence"/>
</dbReference>
<evidence type="ECO:0000259" key="8">
    <source>
        <dbReference type="Pfam" id="PF18565"/>
    </source>
</evidence>